<dbReference type="HOGENOM" id="CLU_049945_0_0_1"/>
<dbReference type="Gene3D" id="3.90.1200.10">
    <property type="match status" value="1"/>
</dbReference>
<dbReference type="PANTHER" id="PTHR23020">
    <property type="entry name" value="UNCHARACTERIZED NUCLEAR HORMONE RECEPTOR-RELATED"/>
    <property type="match status" value="1"/>
</dbReference>
<dbReference type="Pfam" id="PF02958">
    <property type="entry name" value="EcKL"/>
    <property type="match status" value="1"/>
</dbReference>
<dbReference type="STRING" id="1531966.A0A0A1TP73"/>
<organism evidence="1 2">
    <name type="scientific">[Torrubiella] hemipterigena</name>
    <dbReference type="NCBI Taxonomy" id="1531966"/>
    <lineage>
        <taxon>Eukaryota</taxon>
        <taxon>Fungi</taxon>
        <taxon>Dikarya</taxon>
        <taxon>Ascomycota</taxon>
        <taxon>Pezizomycotina</taxon>
        <taxon>Sordariomycetes</taxon>
        <taxon>Hypocreomycetidae</taxon>
        <taxon>Hypocreales</taxon>
        <taxon>Clavicipitaceae</taxon>
        <taxon>Clavicipitaceae incertae sedis</taxon>
        <taxon>'Torrubiella' clade</taxon>
    </lineage>
</organism>
<proteinExistence type="predicted"/>
<dbReference type="AlphaFoldDB" id="A0A0A1TP73"/>
<keyword evidence="2" id="KW-1185">Reference proteome</keyword>
<name>A0A0A1TP73_9HYPO</name>
<dbReference type="InterPro" id="IPR004119">
    <property type="entry name" value="EcKL"/>
</dbReference>
<dbReference type="InterPro" id="IPR052961">
    <property type="entry name" value="Oxido-Kinase-like_Enzymes"/>
</dbReference>
<dbReference type="SUPFAM" id="SSF56112">
    <property type="entry name" value="Protein kinase-like (PK-like)"/>
    <property type="match status" value="1"/>
</dbReference>
<dbReference type="PANTHER" id="PTHR23020:SF41">
    <property type="entry name" value="AMINOGLYCOSIDE PHOSPHOTRANSFERASE DOMAIN-CONTAINING PROTEIN"/>
    <property type="match status" value="1"/>
</dbReference>
<gene>
    <name evidence="1" type="ORF">VHEMI08995</name>
</gene>
<evidence type="ECO:0008006" key="3">
    <source>
        <dbReference type="Google" id="ProtNLM"/>
    </source>
</evidence>
<protein>
    <recommendedName>
        <fullName evidence="3">Aminoglycoside phosphotransferase domain-containing protein</fullName>
    </recommendedName>
</protein>
<sequence length="412" mass="46444">MSVSDSAAVVAEQLLSPQHLKVVSCVQLQSLWSNYGEICSLDVEQLSAPPSTANRSRPLILKLIQPPAGARQDDEGYMRKIISYQVERYFYDKLAPKLALHVSLAACVISSGPETKGSELTHSQPPAIALVLEDLRERFRDSVARRGNLNKLQSSAAIRWLAKFHHYSQQLITNLDRTQLLLAPLEEAQKPNFDLFHCGNRLWLNGGYTYLATRRSEYAQLVSDCKSEWSEALCQDALGTKYSIAELAAEYLTPCGRPSESLIHGDVKSENLFATEDASDVAFFDFQYVGLGYGVCDLAKLFTCSVPAEQLGLENAPDQSIPMLPGEKSLLHEYLEVRCSQDGMSLDAQWDEFSRQWETALVDWCRFQASWGFWGNTEWLSARVRYIIKDIGWQNWLLEEISMRSHRESSTS</sequence>
<evidence type="ECO:0000313" key="1">
    <source>
        <dbReference type="EMBL" id="CEJ93405.1"/>
    </source>
</evidence>
<evidence type="ECO:0000313" key="2">
    <source>
        <dbReference type="Proteomes" id="UP000039046"/>
    </source>
</evidence>
<dbReference type="EMBL" id="CDHN01000005">
    <property type="protein sequence ID" value="CEJ93405.1"/>
    <property type="molecule type" value="Genomic_DNA"/>
</dbReference>
<dbReference type="OrthoDB" id="411145at2759"/>
<dbReference type="Proteomes" id="UP000039046">
    <property type="component" value="Unassembled WGS sequence"/>
</dbReference>
<accession>A0A0A1TP73</accession>
<reference evidence="1 2" key="1">
    <citation type="journal article" date="2015" name="Genome Announc.">
        <title>Draft Genome Sequence and Gene Annotation of the Entomopathogenic Fungus Verticillium hemipterigenum.</title>
        <authorList>
            <person name="Horn F."/>
            <person name="Habel A."/>
            <person name="Scharf D.H."/>
            <person name="Dworschak J."/>
            <person name="Brakhage A.A."/>
            <person name="Guthke R."/>
            <person name="Hertweck C."/>
            <person name="Linde J."/>
        </authorList>
    </citation>
    <scope>NUCLEOTIDE SEQUENCE [LARGE SCALE GENOMIC DNA]</scope>
</reference>
<dbReference type="InterPro" id="IPR011009">
    <property type="entry name" value="Kinase-like_dom_sf"/>
</dbReference>